<dbReference type="EMBL" id="AP028909">
    <property type="protein sequence ID" value="BES88819.1"/>
    <property type="molecule type" value="Genomic_DNA"/>
</dbReference>
<evidence type="ECO:0000256" key="1">
    <source>
        <dbReference type="SAM" id="MobiDB-lite"/>
    </source>
</evidence>
<protein>
    <submittedName>
        <fullName evidence="2">Uncharacterized protein</fullName>
    </submittedName>
</protein>
<keyword evidence="3" id="KW-1185">Reference proteome</keyword>
<evidence type="ECO:0000313" key="3">
    <source>
        <dbReference type="Proteomes" id="UP001307889"/>
    </source>
</evidence>
<sequence>MELHGNCCCCAHVFPRADDCPTAAAEERKNTPERKRELSRDELLSPAHNHSLGSSSHRILVELRKRLAYRD</sequence>
<feature type="region of interest" description="Disordered" evidence="1">
    <location>
        <begin position="23"/>
        <end position="52"/>
    </location>
</feature>
<evidence type="ECO:0000313" key="2">
    <source>
        <dbReference type="EMBL" id="BES88819.1"/>
    </source>
</evidence>
<name>A0ABN7ABW6_9HEMI</name>
<dbReference type="Proteomes" id="UP001307889">
    <property type="component" value="Chromosome 1"/>
</dbReference>
<accession>A0ABN7ABW6</accession>
<reference evidence="2 3" key="1">
    <citation type="submission" date="2023-09" db="EMBL/GenBank/DDBJ databases">
        <title>Nesidiocoris tenuis whole genome shotgun sequence.</title>
        <authorList>
            <person name="Shibata T."/>
            <person name="Shimoda M."/>
            <person name="Kobayashi T."/>
            <person name="Uehara T."/>
        </authorList>
    </citation>
    <scope>NUCLEOTIDE SEQUENCE [LARGE SCALE GENOMIC DNA]</scope>
    <source>
        <strain evidence="2 3">Japan</strain>
    </source>
</reference>
<feature type="compositionally biased region" description="Basic and acidic residues" evidence="1">
    <location>
        <begin position="23"/>
        <end position="43"/>
    </location>
</feature>
<gene>
    <name evidence="2" type="ORF">NTJ_01626</name>
</gene>
<organism evidence="2 3">
    <name type="scientific">Nesidiocoris tenuis</name>
    <dbReference type="NCBI Taxonomy" id="355587"/>
    <lineage>
        <taxon>Eukaryota</taxon>
        <taxon>Metazoa</taxon>
        <taxon>Ecdysozoa</taxon>
        <taxon>Arthropoda</taxon>
        <taxon>Hexapoda</taxon>
        <taxon>Insecta</taxon>
        <taxon>Pterygota</taxon>
        <taxon>Neoptera</taxon>
        <taxon>Paraneoptera</taxon>
        <taxon>Hemiptera</taxon>
        <taxon>Heteroptera</taxon>
        <taxon>Panheteroptera</taxon>
        <taxon>Cimicomorpha</taxon>
        <taxon>Miridae</taxon>
        <taxon>Dicyphina</taxon>
        <taxon>Nesidiocoris</taxon>
    </lineage>
</organism>
<proteinExistence type="predicted"/>